<organism evidence="10 11">
    <name type="scientific">Carpediemonas membranifera</name>
    <dbReference type="NCBI Taxonomy" id="201153"/>
    <lineage>
        <taxon>Eukaryota</taxon>
        <taxon>Metamonada</taxon>
        <taxon>Carpediemonas-like organisms</taxon>
        <taxon>Carpediemonas</taxon>
    </lineage>
</organism>
<dbReference type="EMBL" id="JAHDYR010000009">
    <property type="protein sequence ID" value="KAG9395700.1"/>
    <property type="molecule type" value="Genomic_DNA"/>
</dbReference>
<comment type="subcellular location">
    <subcellularLocation>
        <location evidence="1">Membrane</location>
        <topology evidence="1">Multi-pass membrane protein</topology>
    </subcellularLocation>
</comment>
<dbReference type="Pfam" id="PF00664">
    <property type="entry name" value="ABC_membrane"/>
    <property type="match status" value="1"/>
</dbReference>
<evidence type="ECO:0000256" key="7">
    <source>
        <dbReference type="SAM" id="Phobius"/>
    </source>
</evidence>
<dbReference type="InterPro" id="IPR027417">
    <property type="entry name" value="P-loop_NTPase"/>
</dbReference>
<dbReference type="PROSITE" id="PS50929">
    <property type="entry name" value="ABC_TM1F"/>
    <property type="match status" value="1"/>
</dbReference>
<dbReference type="InterPro" id="IPR039421">
    <property type="entry name" value="Type_1_exporter"/>
</dbReference>
<reference evidence="10" key="1">
    <citation type="submission" date="2021-05" db="EMBL/GenBank/DDBJ databases">
        <title>A free-living protist that lacks canonical eukaryotic 1 DNA replication and segregation systems.</title>
        <authorList>
            <person name="Salas-Leiva D.E."/>
            <person name="Tromer E.C."/>
            <person name="Curtis B.A."/>
            <person name="Jerlstrom-Hultqvist J."/>
            <person name="Kolisko M."/>
            <person name="Yi Z."/>
            <person name="Salas-Leiva J.S."/>
            <person name="Gallot-Lavallee L."/>
            <person name="Kops G.J.P.L."/>
            <person name="Archibald J.M."/>
            <person name="Simpson A.G.B."/>
            <person name="Roger A.J."/>
        </authorList>
    </citation>
    <scope>NUCLEOTIDE SEQUENCE</scope>
    <source>
        <strain evidence="10">BICM</strain>
    </source>
</reference>
<evidence type="ECO:0000256" key="6">
    <source>
        <dbReference type="ARBA" id="ARBA00023136"/>
    </source>
</evidence>
<feature type="transmembrane region" description="Helical" evidence="7">
    <location>
        <begin position="231"/>
        <end position="251"/>
    </location>
</feature>
<dbReference type="CDD" id="cd03249">
    <property type="entry name" value="ABC_MTABC3_MDL1_MDL2"/>
    <property type="match status" value="1"/>
</dbReference>
<dbReference type="InterPro" id="IPR003439">
    <property type="entry name" value="ABC_transporter-like_ATP-bd"/>
</dbReference>
<feature type="domain" description="ABC transmembrane type-1" evidence="9">
    <location>
        <begin position="88"/>
        <end position="388"/>
    </location>
</feature>
<dbReference type="InterPro" id="IPR017871">
    <property type="entry name" value="ABC_transporter-like_CS"/>
</dbReference>
<dbReference type="GO" id="GO:0005524">
    <property type="term" value="F:ATP binding"/>
    <property type="evidence" value="ECO:0007669"/>
    <property type="project" value="UniProtKB-KW"/>
</dbReference>
<keyword evidence="2 7" id="KW-0812">Transmembrane</keyword>
<dbReference type="GO" id="GO:0016020">
    <property type="term" value="C:membrane"/>
    <property type="evidence" value="ECO:0007669"/>
    <property type="project" value="UniProtKB-SubCell"/>
</dbReference>
<feature type="domain" description="ABC transporter" evidence="8">
    <location>
        <begin position="426"/>
        <end position="667"/>
    </location>
</feature>
<dbReference type="SMART" id="SM00382">
    <property type="entry name" value="AAA"/>
    <property type="match status" value="1"/>
</dbReference>
<evidence type="ECO:0000259" key="9">
    <source>
        <dbReference type="PROSITE" id="PS50929"/>
    </source>
</evidence>
<proteinExistence type="predicted"/>
<keyword evidence="5 7" id="KW-1133">Transmembrane helix</keyword>
<dbReference type="PROSITE" id="PS50893">
    <property type="entry name" value="ABC_TRANSPORTER_2"/>
    <property type="match status" value="1"/>
</dbReference>
<dbReference type="InterPro" id="IPR011527">
    <property type="entry name" value="ABC1_TM_dom"/>
</dbReference>
<keyword evidence="4" id="KW-0067">ATP-binding</keyword>
<feature type="transmembrane region" description="Helical" evidence="7">
    <location>
        <begin position="131"/>
        <end position="160"/>
    </location>
</feature>
<evidence type="ECO:0000256" key="4">
    <source>
        <dbReference type="ARBA" id="ARBA00022840"/>
    </source>
</evidence>
<feature type="transmembrane region" description="Helical" evidence="7">
    <location>
        <begin position="83"/>
        <end position="111"/>
    </location>
</feature>
<dbReference type="Pfam" id="PF00005">
    <property type="entry name" value="ABC_tran"/>
    <property type="match status" value="1"/>
</dbReference>
<keyword evidence="3" id="KW-0547">Nucleotide-binding</keyword>
<accession>A0A8J6B0C5</accession>
<dbReference type="GO" id="GO:0016887">
    <property type="term" value="F:ATP hydrolysis activity"/>
    <property type="evidence" value="ECO:0007669"/>
    <property type="project" value="InterPro"/>
</dbReference>
<dbReference type="FunFam" id="3.40.50.300:FF:000218">
    <property type="entry name" value="Multidrug ABC transporter ATP-binding protein"/>
    <property type="match status" value="1"/>
</dbReference>
<gene>
    <name evidence="10" type="ORF">J8273_2904</name>
</gene>
<dbReference type="Gene3D" id="1.20.1560.10">
    <property type="entry name" value="ABC transporter type 1, transmembrane domain"/>
    <property type="match status" value="1"/>
</dbReference>
<dbReference type="InterPro" id="IPR003593">
    <property type="entry name" value="AAA+_ATPase"/>
</dbReference>
<evidence type="ECO:0000313" key="10">
    <source>
        <dbReference type="EMBL" id="KAG9395700.1"/>
    </source>
</evidence>
<protein>
    <submittedName>
        <fullName evidence="10">ABC transporter subfamily B member 10-like</fullName>
    </submittedName>
</protein>
<dbReference type="AlphaFoldDB" id="A0A8J6B0C5"/>
<keyword evidence="6 7" id="KW-0472">Membrane</keyword>
<evidence type="ECO:0000313" key="11">
    <source>
        <dbReference type="Proteomes" id="UP000717585"/>
    </source>
</evidence>
<dbReference type="Gene3D" id="3.40.50.300">
    <property type="entry name" value="P-loop containing nucleotide triphosphate hydrolases"/>
    <property type="match status" value="1"/>
</dbReference>
<comment type="caution">
    <text evidence="10">The sequence shown here is derived from an EMBL/GenBank/DDBJ whole genome shotgun (WGS) entry which is preliminary data.</text>
</comment>
<dbReference type="GO" id="GO:0015421">
    <property type="term" value="F:ABC-type oligopeptide transporter activity"/>
    <property type="evidence" value="ECO:0007669"/>
    <property type="project" value="TreeGrafter"/>
</dbReference>
<dbReference type="SUPFAM" id="SSF52540">
    <property type="entry name" value="P-loop containing nucleoside triphosphate hydrolases"/>
    <property type="match status" value="1"/>
</dbReference>
<feature type="transmembrane region" description="Helical" evidence="7">
    <location>
        <begin position="202"/>
        <end position="225"/>
    </location>
</feature>
<evidence type="ECO:0000259" key="8">
    <source>
        <dbReference type="PROSITE" id="PS50893"/>
    </source>
</evidence>
<evidence type="ECO:0000256" key="3">
    <source>
        <dbReference type="ARBA" id="ARBA00022741"/>
    </source>
</evidence>
<evidence type="ECO:0000256" key="2">
    <source>
        <dbReference type="ARBA" id="ARBA00022692"/>
    </source>
</evidence>
<dbReference type="Proteomes" id="UP000717585">
    <property type="component" value="Unassembled WGS sequence"/>
</dbReference>
<dbReference type="OrthoDB" id="6500128at2759"/>
<evidence type="ECO:0000256" key="5">
    <source>
        <dbReference type="ARBA" id="ARBA00022989"/>
    </source>
</evidence>
<sequence>MADEYAFSFAEVHSIGNQSIISTLFSVISWKRLFCCCGSCGNRAQFSYVTSDQSTRAKREEHRNAQKNHGRFISLLQLANRDLWLITLGTLFVIFGAAFDTASTVFLGSTLDVLYSYSASKSVQLEEFIDLLPYFVIFFFIYVFESVMSFFNTVCFGLAARRMITRTRIRLLSWMMIQDISFFDKNSTGHLISRLNVDVTKLNTIATAAASLLSALFRIIVGIVVMMGISWPLTLLSIALVPLSVLISLIYGRVIRSLSKKIVDGLADSSNAATSCLQNVRTIRAYGQEQTQTSKYNRHIKRVYHRGRLLTFLGAGFSSVTIFIGGLTTISLIFAGSLLIKYWDYYRPFGLYIMTELTVGRLISFLNTAQTVEGAMSSLSSVYTTLMEAYGGTHRLIDILNQKPTLLVAGKGGGTFQEAAAIQPTIQLANVHFSYPTAPDRKILHGVNLKITPGQSVALVGSSGSGKSTIFQLLLNYYKPVDGKVLVAGADVSQVDPAHLRSLIAYVPQDPVLFEGTIRDNILFGQAPGHYYTQTDIQRAAQDAFAHDFIMSLPNQYESRVGERGANLSGGQKQRIAIARAFLRQPKILMLDEATSALDTHSEVLVQRAIDRFISQGKSTVLVIAHRLSTVAKADVIVVMDRGDIVEQGTHDELVAKGTVYARLVHGQQVKG</sequence>
<name>A0A8J6B0C5_9EUKA</name>
<keyword evidence="11" id="KW-1185">Reference proteome</keyword>
<dbReference type="InterPro" id="IPR036640">
    <property type="entry name" value="ABC1_TM_sf"/>
</dbReference>
<dbReference type="PANTHER" id="PTHR43394:SF1">
    <property type="entry name" value="ATP-BINDING CASSETTE SUB-FAMILY B MEMBER 10, MITOCHONDRIAL"/>
    <property type="match status" value="1"/>
</dbReference>
<dbReference type="SUPFAM" id="SSF90123">
    <property type="entry name" value="ABC transporter transmembrane region"/>
    <property type="match status" value="1"/>
</dbReference>
<feature type="transmembrane region" description="Helical" evidence="7">
    <location>
        <begin position="310"/>
        <end position="343"/>
    </location>
</feature>
<dbReference type="PROSITE" id="PS00211">
    <property type="entry name" value="ABC_TRANSPORTER_1"/>
    <property type="match status" value="1"/>
</dbReference>
<evidence type="ECO:0000256" key="1">
    <source>
        <dbReference type="ARBA" id="ARBA00004141"/>
    </source>
</evidence>
<dbReference type="PANTHER" id="PTHR43394">
    <property type="entry name" value="ATP-DEPENDENT PERMEASE MDL1, MITOCHONDRIAL"/>
    <property type="match status" value="1"/>
</dbReference>